<name>A0A9X1XQI1_9FLAO</name>
<sequence>MNKIEKVSIALQPSVYNTFRALNNTVALTLSEYVDNSVQSYLDNKEKLLQINKDYFFEVSIEVDQKANQIIIKDNAAGIDSLNYLRAFEPANIPLDNTKLNEFGMGMKTASVWLANKWSVNTKAIGETIERFTEFDLQKVIAENKEELIVTETPKDEVEHYTEIILSELSHNAPSAHQMDKVRRHLASIYRIFLRNEEIKIIVNGENLQAPKYEILNVPFFKESNGKDILWKKDIDFQIGKYKAKGFIAILKAIQNNANGLVLLRRGRVIVGGDEDRFFPSSIFGAAGNFRYKRLFGELELEGFDVTFNKNGFTDEENLNAFIDALRDELKDPNLNLLSQADNFRVKTKEENSKIAEKIINSQKKDIVNEPITDKIKKVEDLGADRINTLKDEQIIEEALSLGSVLDSFDYEGVAYKFQVDLINEDESDALYSVKQIIIHEGMFEVPCVICKINLAHPFFNRFEQFRKANDYEPIMAIFKSFALAEFLATKKSMQYPSELRTLFNNYIVQE</sequence>
<reference evidence="1" key="1">
    <citation type="submission" date="2022-04" db="EMBL/GenBank/DDBJ databases">
        <title>Flavobacterium pygoscelis sp. nov. isolated from Chinstrap chick (Pygoscelis antarcticus).</title>
        <authorList>
            <person name="Irgang R."/>
            <person name="Poblete-Morales M."/>
            <person name="Avendano-Herrera R."/>
        </authorList>
    </citation>
    <scope>NUCLEOTIDE SEQUENCE</scope>
    <source>
        <strain evidence="1">I-SCBP12n</strain>
    </source>
</reference>
<dbReference type="Pfam" id="PF13589">
    <property type="entry name" value="HATPase_c_3"/>
    <property type="match status" value="1"/>
</dbReference>
<proteinExistence type="predicted"/>
<keyword evidence="1" id="KW-0067">ATP-binding</keyword>
<dbReference type="Gene3D" id="3.30.565.10">
    <property type="entry name" value="Histidine kinase-like ATPase, C-terminal domain"/>
    <property type="match status" value="1"/>
</dbReference>
<accession>A0A9X1XQI1</accession>
<dbReference type="SUPFAM" id="SSF55874">
    <property type="entry name" value="ATPase domain of HSP90 chaperone/DNA topoisomerase II/histidine kinase"/>
    <property type="match status" value="1"/>
</dbReference>
<evidence type="ECO:0000313" key="2">
    <source>
        <dbReference type="Proteomes" id="UP001139260"/>
    </source>
</evidence>
<comment type="caution">
    <text evidence="1">The sequence shown here is derived from an EMBL/GenBank/DDBJ whole genome shotgun (WGS) entry which is preliminary data.</text>
</comment>
<dbReference type="AlphaFoldDB" id="A0A9X1XQI1"/>
<organism evidence="1 2">
    <name type="scientific">Flavobacterium pygoscelis</name>
    <dbReference type="NCBI Taxonomy" id="2893176"/>
    <lineage>
        <taxon>Bacteria</taxon>
        <taxon>Pseudomonadati</taxon>
        <taxon>Bacteroidota</taxon>
        <taxon>Flavobacteriia</taxon>
        <taxon>Flavobacteriales</taxon>
        <taxon>Flavobacteriaceae</taxon>
        <taxon>Flavobacterium</taxon>
    </lineage>
</organism>
<keyword evidence="2" id="KW-1185">Reference proteome</keyword>
<dbReference type="GO" id="GO:0005524">
    <property type="term" value="F:ATP binding"/>
    <property type="evidence" value="ECO:0007669"/>
    <property type="project" value="UniProtKB-KW"/>
</dbReference>
<dbReference type="InterPro" id="IPR036890">
    <property type="entry name" value="HATPase_C_sf"/>
</dbReference>
<evidence type="ECO:0000313" key="1">
    <source>
        <dbReference type="EMBL" id="MCK8141198.1"/>
    </source>
</evidence>
<dbReference type="Proteomes" id="UP001139260">
    <property type="component" value="Unassembled WGS sequence"/>
</dbReference>
<protein>
    <submittedName>
        <fullName evidence="1">ATP-binding protein</fullName>
    </submittedName>
</protein>
<gene>
    <name evidence="1" type="ORF">MW871_04765</name>
</gene>
<keyword evidence="1" id="KW-0547">Nucleotide-binding</keyword>
<dbReference type="RefSeq" id="WP_248427749.1">
    <property type="nucleotide sequence ID" value="NZ_JALNUB010000003.1"/>
</dbReference>
<dbReference type="EMBL" id="JALNUB010000003">
    <property type="protein sequence ID" value="MCK8141198.1"/>
    <property type="molecule type" value="Genomic_DNA"/>
</dbReference>